<name>A0A5Q2VF55_SERPR</name>
<evidence type="ECO:0000313" key="2">
    <source>
        <dbReference type="Proteomes" id="UP000381260"/>
    </source>
</evidence>
<dbReference type="GO" id="GO:0006508">
    <property type="term" value="P:proteolysis"/>
    <property type="evidence" value="ECO:0007669"/>
    <property type="project" value="InterPro"/>
</dbReference>
<protein>
    <submittedName>
        <fullName evidence="1">Uncharacterized protein</fullName>
    </submittedName>
</protein>
<reference evidence="1 2" key="1">
    <citation type="submission" date="2019-11" db="EMBL/GenBank/DDBJ databases">
        <title>The Phosphoenolpyruvate Phosphotransferase System Regulates Serratia proteamaculans 336X Biofilm Formation and Wheat Roots colonization.</title>
        <authorList>
            <person name="Liu F."/>
        </authorList>
    </citation>
    <scope>NUCLEOTIDE SEQUENCE [LARGE SCALE GENOMIC DNA]</scope>
    <source>
        <strain evidence="1 2">336X</strain>
    </source>
</reference>
<dbReference type="InterPro" id="IPR036852">
    <property type="entry name" value="Peptidase_S8/S53_dom_sf"/>
</dbReference>
<dbReference type="RefSeq" id="WP_153859045.1">
    <property type="nucleotide sequence ID" value="NZ_CP045913.1"/>
</dbReference>
<dbReference type="AlphaFoldDB" id="A0A5Q2VF55"/>
<dbReference type="EMBL" id="CP045913">
    <property type="protein sequence ID" value="QGH62013.1"/>
    <property type="molecule type" value="Genomic_DNA"/>
</dbReference>
<organism evidence="1 2">
    <name type="scientific">Serratia proteamaculans</name>
    <dbReference type="NCBI Taxonomy" id="28151"/>
    <lineage>
        <taxon>Bacteria</taxon>
        <taxon>Pseudomonadati</taxon>
        <taxon>Pseudomonadota</taxon>
        <taxon>Gammaproteobacteria</taxon>
        <taxon>Enterobacterales</taxon>
        <taxon>Yersiniaceae</taxon>
        <taxon>Serratia</taxon>
    </lineage>
</organism>
<evidence type="ECO:0000313" key="1">
    <source>
        <dbReference type="EMBL" id="QGH62013.1"/>
    </source>
</evidence>
<proteinExistence type="predicted"/>
<gene>
    <name evidence="1" type="ORF">GHV41_14780</name>
</gene>
<dbReference type="Gene3D" id="3.40.50.200">
    <property type="entry name" value="Peptidase S8/S53 domain"/>
    <property type="match status" value="1"/>
</dbReference>
<dbReference type="SUPFAM" id="SSF52743">
    <property type="entry name" value="Subtilisin-like"/>
    <property type="match status" value="1"/>
</dbReference>
<dbReference type="Proteomes" id="UP000381260">
    <property type="component" value="Chromosome"/>
</dbReference>
<dbReference type="GO" id="GO:0004252">
    <property type="term" value="F:serine-type endopeptidase activity"/>
    <property type="evidence" value="ECO:0007669"/>
    <property type="project" value="InterPro"/>
</dbReference>
<accession>A0A5Q2VF55</accession>
<sequence>MIESESVRRKPSSIAVLPHKNSEITEFTSLQYYLRAPADKKPGYKLGGVNYDYARNIYGGKGEHITLVSMEGGPWSHHHLDLPDYVFAHGDPLPEIDFHDTMSLGIMAGKDNGFGVTGIANQAKFGYLRGASWLYEIADCLKPGDVVQVGMQSSNGDIAGCRMVTLNAKDARGNIVASDKLYLPEDQAKIWVVNAITLPLPAGTTQQEVVIDAIREQGNNSDVHFDDFNLSV</sequence>